<evidence type="ECO:0000256" key="2">
    <source>
        <dbReference type="ARBA" id="ARBA00007357"/>
    </source>
</evidence>
<feature type="domain" description="Peptidase M13 N-terminal" evidence="10">
    <location>
        <begin position="67"/>
        <end position="447"/>
    </location>
</feature>
<keyword evidence="7" id="KW-0482">Metalloprotease</keyword>
<comment type="similarity">
    <text evidence="2">Belongs to the peptidase M13 family.</text>
</comment>
<dbReference type="Gene3D" id="3.40.390.10">
    <property type="entry name" value="Collagenase (Catalytic Domain)"/>
    <property type="match status" value="1"/>
</dbReference>
<comment type="cofactor">
    <cofactor evidence="1">
        <name>Zn(2+)</name>
        <dbReference type="ChEBI" id="CHEBI:29105"/>
    </cofactor>
</comment>
<feature type="chain" id="PRO_5045834434" evidence="8">
    <location>
        <begin position="24"/>
        <end position="703"/>
    </location>
</feature>
<protein>
    <submittedName>
        <fullName evidence="11">M13 family peptidase</fullName>
    </submittedName>
</protein>
<dbReference type="InterPro" id="IPR024079">
    <property type="entry name" value="MetalloPept_cat_dom_sf"/>
</dbReference>
<feature type="domain" description="Peptidase M13 C-terminal" evidence="9">
    <location>
        <begin position="499"/>
        <end position="700"/>
    </location>
</feature>
<dbReference type="Proteomes" id="UP000624279">
    <property type="component" value="Unassembled WGS sequence"/>
</dbReference>
<evidence type="ECO:0000259" key="9">
    <source>
        <dbReference type="Pfam" id="PF01431"/>
    </source>
</evidence>
<keyword evidence="6" id="KW-0862">Zinc</keyword>
<evidence type="ECO:0000256" key="3">
    <source>
        <dbReference type="ARBA" id="ARBA00022670"/>
    </source>
</evidence>
<evidence type="ECO:0000313" key="11">
    <source>
        <dbReference type="EMBL" id="MBC3873829.1"/>
    </source>
</evidence>
<dbReference type="InterPro" id="IPR000718">
    <property type="entry name" value="Peptidase_M13"/>
</dbReference>
<evidence type="ECO:0000256" key="4">
    <source>
        <dbReference type="ARBA" id="ARBA00022723"/>
    </source>
</evidence>
<dbReference type="InterPro" id="IPR042089">
    <property type="entry name" value="Peptidase_M13_dom_2"/>
</dbReference>
<sequence>MRQKLLFSIISGLFISTISTLSANLLAQTSAPSSQASTTKKQAMPKGKKTTLQSGIDLQWLDKSVRPQDDFFRFMSGKWLDTAEIPADRGRYGAFDQLSELSAKQSAAIIQDLAKKSDLKSGTNQQKIADLYNSFMDEAQLETLDIKPLQADFARIQQLKDKAELPSMLAYLARISVGTPIGSGVTQDAKDSSKYTVSVGQGGLSLPDRDYYLKLDDAKFKTIREAYLIHVEKMLSMAGISNAQQAATSIMALETEIAKIQWSNVENRNPVKTYNKVEIAKLGDLLPGFDWNKYFADMGTSGKTDSVIVRQPSYLTGLNKVIQDTPLETWQAYFNWRVLNAYAPYLSKRFVDQDFSFSSVTLRGIPENQPRWKRGVGRVEESLSEALGQLYVEKHFPAENKARMQVLVNNLLLAYKQSIETLPWMGEATKKEALTKLSKFTPKIGYPDKWRDYSKLTIVKGDLVANIKAGRTFAYQRQVDKLGKPVDRSEWGMSPQTVNAYYNSRQNEIVFPAAILMPPFFNPEADDAVNYGGIGAVIGHEIGHGFDDSGSQSDGDGNLRDWWTAEDKANFGKVTDALVAQYGNYSPIEGYKVNGKLTLGENIGDNAGLSIAYKAYQLSLNGKKPPVIDGFSGNQRVFMGWAQVWRGKARDTETVRLLATDSHAPGVFRANGPLTNLPEFYQAFDVKAGDKMYVAPEKRIRVW</sequence>
<dbReference type="CDD" id="cd08662">
    <property type="entry name" value="M13"/>
    <property type="match status" value="1"/>
</dbReference>
<dbReference type="InterPro" id="IPR008753">
    <property type="entry name" value="Peptidase_M13_N"/>
</dbReference>
<evidence type="ECO:0000256" key="5">
    <source>
        <dbReference type="ARBA" id="ARBA00022801"/>
    </source>
</evidence>
<dbReference type="RefSeq" id="WP_186941866.1">
    <property type="nucleotide sequence ID" value="NZ_JACOGA010000008.1"/>
</dbReference>
<dbReference type="PANTHER" id="PTHR11733:SF167">
    <property type="entry name" value="FI17812P1-RELATED"/>
    <property type="match status" value="1"/>
</dbReference>
<evidence type="ECO:0000256" key="8">
    <source>
        <dbReference type="SAM" id="SignalP"/>
    </source>
</evidence>
<reference evidence="11 12" key="1">
    <citation type="submission" date="2020-08" db="EMBL/GenBank/DDBJ databases">
        <title>Novel species isolated from subtropical streams in China.</title>
        <authorList>
            <person name="Lu H."/>
        </authorList>
    </citation>
    <scope>NUCLEOTIDE SEQUENCE [LARGE SCALE GENOMIC DNA]</scope>
    <source>
        <strain evidence="11 12">LX15W</strain>
    </source>
</reference>
<evidence type="ECO:0000313" key="12">
    <source>
        <dbReference type="Proteomes" id="UP000624279"/>
    </source>
</evidence>
<keyword evidence="4" id="KW-0479">Metal-binding</keyword>
<dbReference type="Gene3D" id="1.10.1380.10">
    <property type="entry name" value="Neutral endopeptidase , domain2"/>
    <property type="match status" value="1"/>
</dbReference>
<feature type="signal peptide" evidence="8">
    <location>
        <begin position="1"/>
        <end position="23"/>
    </location>
</feature>
<keyword evidence="12" id="KW-1185">Reference proteome</keyword>
<organism evidence="11 12">
    <name type="scientific">Undibacterium flavidum</name>
    <dbReference type="NCBI Taxonomy" id="2762297"/>
    <lineage>
        <taxon>Bacteria</taxon>
        <taxon>Pseudomonadati</taxon>
        <taxon>Pseudomonadota</taxon>
        <taxon>Betaproteobacteria</taxon>
        <taxon>Burkholderiales</taxon>
        <taxon>Oxalobacteraceae</taxon>
        <taxon>Undibacterium</taxon>
    </lineage>
</organism>
<dbReference type="PROSITE" id="PS51885">
    <property type="entry name" value="NEPRILYSIN"/>
    <property type="match status" value="1"/>
</dbReference>
<keyword evidence="3" id="KW-0645">Protease</keyword>
<dbReference type="SUPFAM" id="SSF55486">
    <property type="entry name" value="Metalloproteases ('zincins'), catalytic domain"/>
    <property type="match status" value="1"/>
</dbReference>
<accession>A0ABR6YB31</accession>
<dbReference type="EMBL" id="JACOGA010000008">
    <property type="protein sequence ID" value="MBC3873829.1"/>
    <property type="molecule type" value="Genomic_DNA"/>
</dbReference>
<dbReference type="Pfam" id="PF01431">
    <property type="entry name" value="Peptidase_M13"/>
    <property type="match status" value="1"/>
</dbReference>
<dbReference type="Pfam" id="PF05649">
    <property type="entry name" value="Peptidase_M13_N"/>
    <property type="match status" value="1"/>
</dbReference>
<gene>
    <name evidence="11" type="ORF">H8K55_09525</name>
</gene>
<evidence type="ECO:0000256" key="1">
    <source>
        <dbReference type="ARBA" id="ARBA00001947"/>
    </source>
</evidence>
<dbReference type="InterPro" id="IPR018497">
    <property type="entry name" value="Peptidase_M13_C"/>
</dbReference>
<evidence type="ECO:0000256" key="7">
    <source>
        <dbReference type="ARBA" id="ARBA00023049"/>
    </source>
</evidence>
<evidence type="ECO:0000256" key="6">
    <source>
        <dbReference type="ARBA" id="ARBA00022833"/>
    </source>
</evidence>
<dbReference type="PRINTS" id="PR00786">
    <property type="entry name" value="NEPRILYSIN"/>
</dbReference>
<keyword evidence="8" id="KW-0732">Signal</keyword>
<comment type="caution">
    <text evidence="11">The sequence shown here is derived from an EMBL/GenBank/DDBJ whole genome shotgun (WGS) entry which is preliminary data.</text>
</comment>
<evidence type="ECO:0000259" key="10">
    <source>
        <dbReference type="Pfam" id="PF05649"/>
    </source>
</evidence>
<keyword evidence="5" id="KW-0378">Hydrolase</keyword>
<proteinExistence type="inferred from homology"/>
<name>A0ABR6YB31_9BURK</name>
<dbReference type="PANTHER" id="PTHR11733">
    <property type="entry name" value="ZINC METALLOPROTEASE FAMILY M13 NEPRILYSIN-RELATED"/>
    <property type="match status" value="1"/>
</dbReference>